<dbReference type="STRING" id="290315.Clim_0319"/>
<dbReference type="Proteomes" id="UP000008841">
    <property type="component" value="Chromosome"/>
</dbReference>
<dbReference type="eggNOG" id="COG1109">
    <property type="taxonomic scope" value="Bacteria"/>
</dbReference>
<dbReference type="GO" id="GO:0000287">
    <property type="term" value="F:magnesium ion binding"/>
    <property type="evidence" value="ECO:0007669"/>
    <property type="project" value="InterPro"/>
</dbReference>
<evidence type="ECO:0000256" key="3">
    <source>
        <dbReference type="ARBA" id="ARBA00022553"/>
    </source>
</evidence>
<dbReference type="NCBIfam" id="TIGR03990">
    <property type="entry name" value="Arch_GlmM"/>
    <property type="match status" value="1"/>
</dbReference>
<dbReference type="InterPro" id="IPR016055">
    <property type="entry name" value="A-D-PHexomutase_a/b/a-I/II/III"/>
</dbReference>
<dbReference type="KEGG" id="cli:Clim_0319"/>
<evidence type="ECO:0000259" key="8">
    <source>
        <dbReference type="Pfam" id="PF00408"/>
    </source>
</evidence>
<dbReference type="InterPro" id="IPR005843">
    <property type="entry name" value="A-D-PHexomutase_C"/>
</dbReference>
<dbReference type="PANTHER" id="PTHR42946">
    <property type="entry name" value="PHOSPHOHEXOSE MUTASE"/>
    <property type="match status" value="1"/>
</dbReference>
<dbReference type="InterPro" id="IPR036900">
    <property type="entry name" value="A-D-PHexomutase_C_sf"/>
</dbReference>
<protein>
    <submittedName>
        <fullName evidence="12">Phosphoglucomutase/phosphomannomutase alpha/beta/alpha domain I</fullName>
    </submittedName>
</protein>
<reference evidence="12 13" key="1">
    <citation type="submission" date="2008-05" db="EMBL/GenBank/DDBJ databases">
        <title>Complete sequence of Chlorobium limicola DSM 245.</title>
        <authorList>
            <consortium name="US DOE Joint Genome Institute"/>
            <person name="Lucas S."/>
            <person name="Copeland A."/>
            <person name="Lapidus A."/>
            <person name="Glavina del Rio T."/>
            <person name="Dalin E."/>
            <person name="Tice H."/>
            <person name="Bruce D."/>
            <person name="Goodwin L."/>
            <person name="Pitluck S."/>
            <person name="Schmutz J."/>
            <person name="Larimer F."/>
            <person name="Land M."/>
            <person name="Hauser L."/>
            <person name="Kyrpides N."/>
            <person name="Ovchinnikova G."/>
            <person name="Zhao F."/>
            <person name="Li T."/>
            <person name="Liu Z."/>
            <person name="Overmann J."/>
            <person name="Bryant D.A."/>
            <person name="Richardson P."/>
        </authorList>
    </citation>
    <scope>NUCLEOTIDE SEQUENCE [LARGE SCALE GENOMIC DNA]</scope>
    <source>
        <strain evidence="13">DSM 245 / NBRC 103803 / 6330</strain>
    </source>
</reference>
<dbReference type="GO" id="GO:0008966">
    <property type="term" value="F:phosphoglucosamine mutase activity"/>
    <property type="evidence" value="ECO:0007669"/>
    <property type="project" value="InterPro"/>
</dbReference>
<feature type="domain" description="Alpha-D-phosphohexomutase alpha/beta/alpha" evidence="9">
    <location>
        <begin position="26"/>
        <end position="163"/>
    </location>
</feature>
<dbReference type="GO" id="GO:0004615">
    <property type="term" value="F:phosphomannomutase activity"/>
    <property type="evidence" value="ECO:0007669"/>
    <property type="project" value="TreeGrafter"/>
</dbReference>
<evidence type="ECO:0000256" key="6">
    <source>
        <dbReference type="ARBA" id="ARBA00023235"/>
    </source>
</evidence>
<dbReference type="GO" id="GO:0009252">
    <property type="term" value="P:peptidoglycan biosynthetic process"/>
    <property type="evidence" value="ECO:0007669"/>
    <property type="project" value="TreeGrafter"/>
</dbReference>
<dbReference type="Pfam" id="PF00408">
    <property type="entry name" value="PGM_PMM_IV"/>
    <property type="match status" value="1"/>
</dbReference>
<dbReference type="GO" id="GO:0005975">
    <property type="term" value="P:carbohydrate metabolic process"/>
    <property type="evidence" value="ECO:0007669"/>
    <property type="project" value="InterPro"/>
</dbReference>
<dbReference type="SUPFAM" id="SSF53738">
    <property type="entry name" value="Phosphoglucomutase, first 3 domains"/>
    <property type="match status" value="3"/>
</dbReference>
<dbReference type="PANTHER" id="PTHR42946:SF1">
    <property type="entry name" value="PHOSPHOGLUCOMUTASE (ALPHA-D-GLUCOSE-1,6-BISPHOSPHATE-DEPENDENT)"/>
    <property type="match status" value="1"/>
</dbReference>
<accession>B3EFD0</accession>
<dbReference type="InterPro" id="IPR005846">
    <property type="entry name" value="A-D-PHexomutase_a/b/a-III"/>
</dbReference>
<feature type="domain" description="Alpha-D-phosphohexomutase alpha/beta/alpha" evidence="11">
    <location>
        <begin position="294"/>
        <end position="397"/>
    </location>
</feature>
<dbReference type="GO" id="GO:0006048">
    <property type="term" value="P:UDP-N-acetylglucosamine biosynthetic process"/>
    <property type="evidence" value="ECO:0007669"/>
    <property type="project" value="TreeGrafter"/>
</dbReference>
<evidence type="ECO:0000259" key="9">
    <source>
        <dbReference type="Pfam" id="PF02878"/>
    </source>
</evidence>
<dbReference type="InterPro" id="IPR024086">
    <property type="entry name" value="GlmM_arc-type"/>
</dbReference>
<dbReference type="InterPro" id="IPR005845">
    <property type="entry name" value="A-D-PHexomutase_a/b/a-II"/>
</dbReference>
<keyword evidence="4 7" id="KW-0479">Metal-binding</keyword>
<dbReference type="HOGENOM" id="CLU_016950_7_1_10"/>
<evidence type="ECO:0000313" key="12">
    <source>
        <dbReference type="EMBL" id="ACD89413.1"/>
    </source>
</evidence>
<dbReference type="GO" id="GO:0005829">
    <property type="term" value="C:cytosol"/>
    <property type="evidence" value="ECO:0007669"/>
    <property type="project" value="TreeGrafter"/>
</dbReference>
<evidence type="ECO:0000313" key="13">
    <source>
        <dbReference type="Proteomes" id="UP000008841"/>
    </source>
</evidence>
<dbReference type="Pfam" id="PF02880">
    <property type="entry name" value="PGM_PMM_III"/>
    <property type="match status" value="1"/>
</dbReference>
<evidence type="ECO:0000259" key="11">
    <source>
        <dbReference type="Pfam" id="PF02880"/>
    </source>
</evidence>
<feature type="domain" description="Alpha-D-phosphohexomutase C-terminal" evidence="8">
    <location>
        <begin position="433"/>
        <end position="482"/>
    </location>
</feature>
<evidence type="ECO:0000256" key="5">
    <source>
        <dbReference type="ARBA" id="ARBA00022842"/>
    </source>
</evidence>
<feature type="domain" description="Alpha-D-phosphohexomutase alpha/beta/alpha" evidence="10">
    <location>
        <begin position="183"/>
        <end position="285"/>
    </location>
</feature>
<evidence type="ECO:0000256" key="2">
    <source>
        <dbReference type="ARBA" id="ARBA00010231"/>
    </source>
</evidence>
<dbReference type="AlphaFoldDB" id="B3EFD0"/>
<dbReference type="InterPro" id="IPR016066">
    <property type="entry name" value="A-D-PHexomutase_CS"/>
</dbReference>
<organism evidence="12 13">
    <name type="scientific">Chlorobium limicola (strain DSM 245 / NBRC 103803 / 6330)</name>
    <dbReference type="NCBI Taxonomy" id="290315"/>
    <lineage>
        <taxon>Bacteria</taxon>
        <taxon>Pseudomonadati</taxon>
        <taxon>Chlorobiota</taxon>
        <taxon>Chlorobiia</taxon>
        <taxon>Chlorobiales</taxon>
        <taxon>Chlorobiaceae</taxon>
        <taxon>Chlorobium/Pelodictyon group</taxon>
        <taxon>Chlorobium</taxon>
    </lineage>
</organism>
<comment type="cofactor">
    <cofactor evidence="1">
        <name>Mg(2+)</name>
        <dbReference type="ChEBI" id="CHEBI:18420"/>
    </cofactor>
</comment>
<dbReference type="EMBL" id="CP001097">
    <property type="protein sequence ID" value="ACD89413.1"/>
    <property type="molecule type" value="Genomic_DNA"/>
</dbReference>
<dbReference type="Gene3D" id="3.40.120.10">
    <property type="entry name" value="Alpha-D-Glucose-1,6-Bisphosphate, subunit A, domain 3"/>
    <property type="match status" value="3"/>
</dbReference>
<dbReference type="PROSITE" id="PS00710">
    <property type="entry name" value="PGM_PMM"/>
    <property type="match status" value="1"/>
</dbReference>
<proteinExistence type="inferred from homology"/>
<dbReference type="Gene3D" id="3.30.310.50">
    <property type="entry name" value="Alpha-D-phosphohexomutase, C-terminal domain"/>
    <property type="match status" value="1"/>
</dbReference>
<sequence length="492" mass="52993">MAGFYYIASVFFNFKAVPMSLMISVSGIRGVVGESLTPKNLTAFASAFATWIHRSRENSVKSRGNGLPLIVIGSDTRPTGKQIAGLVGNVLALSGCDVLDLGIATTPTVELATAAAKADGGLIITASHNPVEWNALKMLNHRGEFLSAEEVDQLLAIAEEETFHSARWNEIGRLTLSKGYDSEHIDSILKMPFIDPAAIEKEQFKVLVDCVEGAGFSIVPELCRRLGIGNLTLAACEGTGIFPRNPEPVEENLTETIALMKRSGCDFGIIVDPDVDRLALIAEDGSLFGEEYSLVACADFYLGIKKGAVVNNLSSSRALADIAGWHGVPCYSAKVGEANVTAMMKEVGATIGGEGNGGIILPELHYGRDALVGIALFVQAFTNWRSDNRGGTLSEFRSRFPDYAMAKEKIRLGASTPEKLDILFCNIAKLYPEAKANRLDGLKLDFADSWAHLRPSNTEPIIRIYTEAPAREHAERLASEMMQHIAAGTAVS</sequence>
<dbReference type="SUPFAM" id="SSF55957">
    <property type="entry name" value="Phosphoglucomutase, C-terminal domain"/>
    <property type="match status" value="1"/>
</dbReference>
<dbReference type="Pfam" id="PF02878">
    <property type="entry name" value="PGM_PMM_I"/>
    <property type="match status" value="1"/>
</dbReference>
<evidence type="ECO:0000256" key="7">
    <source>
        <dbReference type="RuleBase" id="RU004326"/>
    </source>
</evidence>
<keyword evidence="6" id="KW-0413">Isomerase</keyword>
<dbReference type="InterPro" id="IPR005841">
    <property type="entry name" value="Alpha-D-phosphohexomutase_SF"/>
</dbReference>
<comment type="similarity">
    <text evidence="2 7">Belongs to the phosphohexose mutase family.</text>
</comment>
<dbReference type="InterPro" id="IPR005844">
    <property type="entry name" value="A-D-PHexomutase_a/b/a-I"/>
</dbReference>
<name>B3EFD0_CHLL2</name>
<evidence type="ECO:0000256" key="4">
    <source>
        <dbReference type="ARBA" id="ARBA00022723"/>
    </source>
</evidence>
<keyword evidence="3" id="KW-0597">Phosphoprotein</keyword>
<evidence type="ECO:0000259" key="10">
    <source>
        <dbReference type="Pfam" id="PF02879"/>
    </source>
</evidence>
<dbReference type="InterPro" id="IPR050060">
    <property type="entry name" value="Phosphoglucosamine_mutase"/>
</dbReference>
<keyword evidence="5 7" id="KW-0460">Magnesium</keyword>
<evidence type="ECO:0000256" key="1">
    <source>
        <dbReference type="ARBA" id="ARBA00001946"/>
    </source>
</evidence>
<gene>
    <name evidence="12" type="ordered locus">Clim_0319</name>
</gene>
<dbReference type="PRINTS" id="PR00509">
    <property type="entry name" value="PGMPMM"/>
</dbReference>
<dbReference type="Pfam" id="PF02879">
    <property type="entry name" value="PGM_PMM_II"/>
    <property type="match status" value="1"/>
</dbReference>